<reference evidence="2" key="1">
    <citation type="journal article" date="2015" name="Proc. Natl. Acad. Sci. U.S.A.">
        <title>Networks of energetic and metabolic interactions define dynamics in microbial communities.</title>
        <authorList>
            <person name="Embree M."/>
            <person name="Liu J.K."/>
            <person name="Al-Bassam M.M."/>
            <person name="Zengler K."/>
        </authorList>
    </citation>
    <scope>NUCLEOTIDE SEQUENCE</scope>
</reference>
<dbReference type="EMBL" id="LNQE01001920">
    <property type="protein sequence ID" value="KUG02395.1"/>
    <property type="molecule type" value="Genomic_DNA"/>
</dbReference>
<organism evidence="2">
    <name type="scientific">hydrocarbon metagenome</name>
    <dbReference type="NCBI Taxonomy" id="938273"/>
    <lineage>
        <taxon>unclassified sequences</taxon>
        <taxon>metagenomes</taxon>
        <taxon>ecological metagenomes</taxon>
    </lineage>
</organism>
<dbReference type="InterPro" id="IPR011437">
    <property type="entry name" value="DUF1540"/>
</dbReference>
<comment type="caution">
    <text evidence="2">The sequence shown here is derived from an EMBL/GenBank/DDBJ whole genome shotgun (WGS) entry which is preliminary data.</text>
</comment>
<evidence type="ECO:0000313" key="2">
    <source>
        <dbReference type="EMBL" id="KUG02395.1"/>
    </source>
</evidence>
<sequence>MNKEGSQTIRCRVSTCEYWGGGICSLDSIEVESPSDDIGMVEIQYATDNPDTESLCSNYKLKQDTIGDIMVY</sequence>
<evidence type="ECO:0000259" key="1">
    <source>
        <dbReference type="Pfam" id="PF07561"/>
    </source>
</evidence>
<protein>
    <recommendedName>
        <fullName evidence="1">DUF1540 domain-containing protein</fullName>
    </recommendedName>
</protein>
<dbReference type="Pfam" id="PF07561">
    <property type="entry name" value="DUF1540"/>
    <property type="match status" value="1"/>
</dbReference>
<proteinExistence type="predicted"/>
<dbReference type="AlphaFoldDB" id="A0A0W8E1A6"/>
<name>A0A0W8E1A6_9ZZZZ</name>
<feature type="domain" description="DUF1540" evidence="1">
    <location>
        <begin position="9"/>
        <end position="46"/>
    </location>
</feature>
<accession>A0A0W8E1A6</accession>
<gene>
    <name evidence="2" type="ORF">ASZ90_020217</name>
</gene>